<proteinExistence type="predicted"/>
<reference evidence="1 2" key="1">
    <citation type="submission" date="2018-01" db="EMBL/GenBank/DDBJ databases">
        <title>Whole genome analyses suggest that Burkholderia sensu lato contains two further novel genera in the rhizoxinica-symbiotica group Mycetohabitans gen. nov., and Trinickia gen. nov.: implications for the evolution of diazotrophy and nodulation in the Burkholderiaceae.</title>
        <authorList>
            <person name="Estrada-de los Santos P."/>
            <person name="Palmer M."/>
            <person name="Chavez-Ramirez B."/>
            <person name="Beukes C."/>
            <person name="Steenkamp E.T."/>
            <person name="Hirsch A.M."/>
            <person name="Manyaka P."/>
            <person name="Maluk M."/>
            <person name="Lafos M."/>
            <person name="Crook M."/>
            <person name="Gross E."/>
            <person name="Simon M.F."/>
            <person name="Bueno dos Reis Junior F."/>
            <person name="Poole P.S."/>
            <person name="Venter S.N."/>
            <person name="James E.K."/>
        </authorList>
    </citation>
    <scope>NUCLEOTIDE SEQUENCE [LARGE SCALE GENOMIC DNA]</scope>
    <source>
        <strain evidence="1 2">GIMN1.004</strain>
    </source>
</reference>
<dbReference type="RefSeq" id="WP_102648977.1">
    <property type="nucleotide sequence ID" value="NZ_PNYA01000038.1"/>
</dbReference>
<gene>
    <name evidence="1" type="ORF">C0Z18_29470</name>
</gene>
<evidence type="ECO:0000313" key="1">
    <source>
        <dbReference type="EMBL" id="PMS14889.1"/>
    </source>
</evidence>
<dbReference type="Pfam" id="PF08859">
    <property type="entry name" value="DGC"/>
    <property type="match status" value="1"/>
</dbReference>
<dbReference type="PIRSF" id="PIRSF037181">
    <property type="entry name" value="DGC"/>
    <property type="match status" value="1"/>
</dbReference>
<accession>A0A2N7VCL6</accession>
<dbReference type="InterPro" id="IPR014958">
    <property type="entry name" value="DGC"/>
</dbReference>
<organism evidence="1 2">
    <name type="scientific">Trinickia dabaoshanensis</name>
    <dbReference type="NCBI Taxonomy" id="564714"/>
    <lineage>
        <taxon>Bacteria</taxon>
        <taxon>Pseudomonadati</taxon>
        <taxon>Pseudomonadota</taxon>
        <taxon>Betaproteobacteria</taxon>
        <taxon>Burkholderiales</taxon>
        <taxon>Burkholderiaceae</taxon>
        <taxon>Trinickia</taxon>
    </lineage>
</organism>
<dbReference type="OrthoDB" id="2111735at2"/>
<evidence type="ECO:0000313" key="2">
    <source>
        <dbReference type="Proteomes" id="UP000235616"/>
    </source>
</evidence>
<dbReference type="Proteomes" id="UP000235616">
    <property type="component" value="Unassembled WGS sequence"/>
</dbReference>
<keyword evidence="2" id="KW-1185">Reference proteome</keyword>
<protein>
    <submittedName>
        <fullName evidence="1">Zinc-binding protein</fullName>
    </submittedName>
</protein>
<name>A0A2N7VCL6_9BURK</name>
<sequence>MNNERRALPLVYSCSGCSSAAQMANYVAVRLDRRGAAEMSCIAGVGGDVPALLKLAQSGRPIIAIDGCPLACVKHSLGRHEIEPDEYVQLAEHGVKKRFHADFDVEQAQAVVGEVEQLAHELNEARLNDAQDASVDA</sequence>
<comment type="caution">
    <text evidence="1">The sequence shown here is derived from an EMBL/GenBank/DDBJ whole genome shotgun (WGS) entry which is preliminary data.</text>
</comment>
<dbReference type="EMBL" id="PNYA01000038">
    <property type="protein sequence ID" value="PMS14889.1"/>
    <property type="molecule type" value="Genomic_DNA"/>
</dbReference>
<dbReference type="AlphaFoldDB" id="A0A2N7VCL6"/>